<organism evidence="3 4">
    <name type="scientific">Nitratireductor basaltis</name>
    <dbReference type="NCBI Taxonomy" id="472175"/>
    <lineage>
        <taxon>Bacteria</taxon>
        <taxon>Pseudomonadati</taxon>
        <taxon>Pseudomonadota</taxon>
        <taxon>Alphaproteobacteria</taxon>
        <taxon>Hyphomicrobiales</taxon>
        <taxon>Phyllobacteriaceae</taxon>
        <taxon>Nitratireductor</taxon>
    </lineage>
</organism>
<feature type="region of interest" description="Disordered" evidence="1">
    <location>
        <begin position="22"/>
        <end position="42"/>
    </location>
</feature>
<dbReference type="RefSeq" id="WP_036483087.1">
    <property type="nucleotide sequence ID" value="NZ_JMQM01000001.1"/>
</dbReference>
<dbReference type="PATRIC" id="fig|472175.3.peg.2325"/>
<accession>A0A084UEA2</accession>
<dbReference type="Proteomes" id="UP000053675">
    <property type="component" value="Unassembled WGS sequence"/>
</dbReference>
<comment type="caution">
    <text evidence="3">The sequence shown here is derived from an EMBL/GenBank/DDBJ whole genome shotgun (WGS) entry which is preliminary data.</text>
</comment>
<feature type="signal peptide" evidence="2">
    <location>
        <begin position="1"/>
        <end position="21"/>
    </location>
</feature>
<evidence type="ECO:0000313" key="3">
    <source>
        <dbReference type="EMBL" id="KFB11288.1"/>
    </source>
</evidence>
<feature type="region of interest" description="Disordered" evidence="1">
    <location>
        <begin position="90"/>
        <end position="117"/>
    </location>
</feature>
<feature type="region of interest" description="Disordered" evidence="1">
    <location>
        <begin position="56"/>
        <end position="76"/>
    </location>
</feature>
<dbReference type="STRING" id="472175.EL18_02336"/>
<gene>
    <name evidence="3" type="ORF">EL18_02336</name>
</gene>
<keyword evidence="2" id="KW-0732">Signal</keyword>
<dbReference type="EMBL" id="JMQM01000001">
    <property type="protein sequence ID" value="KFB11288.1"/>
    <property type="molecule type" value="Genomic_DNA"/>
</dbReference>
<reference evidence="3 4" key="1">
    <citation type="submission" date="2014-05" db="EMBL/GenBank/DDBJ databases">
        <title>Draft Genome Sequence of Nitratireductor basaltis Strain UMTGB225, A Marine Bacterium Isolated from Green Barrel Tunicate.</title>
        <authorList>
            <person name="Gan H.Y."/>
        </authorList>
    </citation>
    <scope>NUCLEOTIDE SEQUENCE [LARGE SCALE GENOMIC DNA]</scope>
    <source>
        <strain evidence="3 4">UMTGB225</strain>
    </source>
</reference>
<proteinExistence type="predicted"/>
<keyword evidence="4" id="KW-1185">Reference proteome</keyword>
<sequence>MKTLVYSTAIAALIGVGSASAQTFEPTNMNDDPTPYTQEMDTTVGNTQTMGARVGFSAASGFGPSDQNDQPTPRIFAHQNDGYAATSGMTTASVSAQPSVAERNFEPTNMNDEQTPY</sequence>
<feature type="chain" id="PRO_5001783127" evidence="2">
    <location>
        <begin position="22"/>
        <end position="117"/>
    </location>
</feature>
<evidence type="ECO:0000313" key="4">
    <source>
        <dbReference type="Proteomes" id="UP000053675"/>
    </source>
</evidence>
<name>A0A084UEA2_9HYPH</name>
<evidence type="ECO:0000256" key="2">
    <source>
        <dbReference type="SAM" id="SignalP"/>
    </source>
</evidence>
<dbReference type="AlphaFoldDB" id="A0A084UEA2"/>
<evidence type="ECO:0000256" key="1">
    <source>
        <dbReference type="SAM" id="MobiDB-lite"/>
    </source>
</evidence>
<feature type="compositionally biased region" description="Polar residues" evidence="1">
    <location>
        <begin position="106"/>
        <end position="117"/>
    </location>
</feature>
<protein>
    <submittedName>
        <fullName evidence="3">Uncharacterized protein</fullName>
    </submittedName>
</protein>